<dbReference type="GO" id="GO:0006508">
    <property type="term" value="P:proteolysis"/>
    <property type="evidence" value="ECO:0007669"/>
    <property type="project" value="UniProtKB-KW"/>
</dbReference>
<evidence type="ECO:0000256" key="6">
    <source>
        <dbReference type="ARBA" id="ARBA00023049"/>
    </source>
</evidence>
<evidence type="ECO:0000256" key="4">
    <source>
        <dbReference type="ARBA" id="ARBA00022801"/>
    </source>
</evidence>
<dbReference type="PANTHER" id="PTHR43690">
    <property type="entry name" value="NARDILYSIN"/>
    <property type="match status" value="1"/>
</dbReference>
<accession>A0A9N8E7R6</accession>
<dbReference type="Gene3D" id="3.30.830.10">
    <property type="entry name" value="Metalloenzyme, LuxS/M16 peptidase-like"/>
    <property type="match status" value="3"/>
</dbReference>
<dbReference type="InterPro" id="IPR011765">
    <property type="entry name" value="Pept_M16_N"/>
</dbReference>
<evidence type="ECO:0000256" key="5">
    <source>
        <dbReference type="ARBA" id="ARBA00022833"/>
    </source>
</evidence>
<evidence type="ECO:0000313" key="8">
    <source>
        <dbReference type="EMBL" id="CAB9516307.1"/>
    </source>
</evidence>
<proteinExistence type="inferred from homology"/>
<dbReference type="Pfam" id="PF00675">
    <property type="entry name" value="Peptidase_M16"/>
    <property type="match status" value="1"/>
</dbReference>
<keyword evidence="9" id="KW-1185">Reference proteome</keyword>
<reference evidence="8" key="1">
    <citation type="submission" date="2020-06" db="EMBL/GenBank/DDBJ databases">
        <authorList>
            <consortium name="Plant Systems Biology data submission"/>
        </authorList>
    </citation>
    <scope>NUCLEOTIDE SEQUENCE</scope>
    <source>
        <strain evidence="8">D6</strain>
    </source>
</reference>
<keyword evidence="5" id="KW-0862">Zinc</keyword>
<organism evidence="8 9">
    <name type="scientific">Seminavis robusta</name>
    <dbReference type="NCBI Taxonomy" id="568900"/>
    <lineage>
        <taxon>Eukaryota</taxon>
        <taxon>Sar</taxon>
        <taxon>Stramenopiles</taxon>
        <taxon>Ochrophyta</taxon>
        <taxon>Bacillariophyta</taxon>
        <taxon>Bacillariophyceae</taxon>
        <taxon>Bacillariophycidae</taxon>
        <taxon>Naviculales</taxon>
        <taxon>Naviculaceae</taxon>
        <taxon>Seminavis</taxon>
    </lineage>
</organism>
<dbReference type="SUPFAM" id="SSF63411">
    <property type="entry name" value="LuxS/MPP-like metallohydrolase"/>
    <property type="match status" value="2"/>
</dbReference>
<dbReference type="OrthoDB" id="952271at2759"/>
<protein>
    <submittedName>
        <fullName evidence="8">Insulin-degrading enzyme</fullName>
    </submittedName>
</protein>
<dbReference type="InterPro" id="IPR011249">
    <property type="entry name" value="Metalloenz_LuxS/M16"/>
</dbReference>
<evidence type="ECO:0000256" key="2">
    <source>
        <dbReference type="ARBA" id="ARBA00022670"/>
    </source>
</evidence>
<feature type="domain" description="Peptidase M16 N-terminal" evidence="7">
    <location>
        <begin position="130"/>
        <end position="257"/>
    </location>
</feature>
<evidence type="ECO:0000256" key="1">
    <source>
        <dbReference type="ARBA" id="ARBA00007261"/>
    </source>
</evidence>
<sequence>MRYFPYGYRYLATLLFLGNYTTGLSLSRRQGLWRSISGNNLTRFAAKDSNDGSDEDIHTSLSRRELLQWGPLLAAALSSDIGLSPVFDDYPNQNANAAVPSEQAATVMRQQVPFSSLRQYKSVTLSNGLRVLLVNDKSAVRGGVAIKVSGGGQFSDPKELPGCAHLMEHMVLSSKSSSRFRKSLDFEEWLIDKEGASNAFTGYEQVCFHFNLPSTPTVLMEEALTRFASHFNEAEVNKVCRNDDVLKREIRRVNAELDFDNESIQSFYLVKGMMNPEHPYAKFARGNIDTLERMPKEAGINVGSRLFEFFKEFYQPTNSFLVVVGPYELSSMERWVSPFSSALSRQPWQSSAPRLFPSPLKADRRMRQILLYRPKVDSPLREGIETLSMHWTLELDYTADAANRFGSNTVTATQVGFVISQILGRRGPGSLYYILYRRGWLPNGMQGLPRISFPVDVSGFQLMKLDIGLTVEGFVNRAVVVADVIRTINTVFSGAAMTKFLVSREILSQYAVVAQLHGFVLAPRPSDAVELAVDGLPAASGRKDVDPCEWSRFPLPYGLSDLLALQKVVKETLVKMSDPSNAIVITTATDKSLKKAKDTRILGETVPFVAPAKWTTAPLTRAKCYRDDLFQFTGIVGELFTASIQEDELLPPLVNNLIPPMLRSPRLPLSQKGIDLNEGRNENWRVLTSTAFILRIPTMAPEKSCRCAFVFQLLSPRPARANTRQAAYAELWKISFEKAVVDLAELGAPAGLAYDMSFNKYGMRLCFLGISQNLPSYSRRFCRRLVQHHKDLLAGPEVLDKAITETAVYNAGRRRGPSALRKREIERVIRETSAYEAATEAIAFYKSVNGGCCFSQGDLLPFEVSSLFNDLQSIFNGELGTKGKSETTTSMPVADDLAYTPVWKPRFGSSCSIPGVPLLSDACGRVPR</sequence>
<dbReference type="InterPro" id="IPR050626">
    <property type="entry name" value="Peptidase_M16"/>
</dbReference>
<dbReference type="PANTHER" id="PTHR43690:SF18">
    <property type="entry name" value="INSULIN-DEGRADING ENZYME-RELATED"/>
    <property type="match status" value="1"/>
</dbReference>
<comment type="caution">
    <text evidence="8">The sequence shown here is derived from an EMBL/GenBank/DDBJ whole genome shotgun (WGS) entry which is preliminary data.</text>
</comment>
<dbReference type="GO" id="GO:0008237">
    <property type="term" value="F:metallopeptidase activity"/>
    <property type="evidence" value="ECO:0007669"/>
    <property type="project" value="UniProtKB-KW"/>
</dbReference>
<comment type="similarity">
    <text evidence="1">Belongs to the peptidase M16 family.</text>
</comment>
<keyword evidence="4" id="KW-0378">Hydrolase</keyword>
<dbReference type="EMBL" id="CAICTM010000772">
    <property type="protein sequence ID" value="CAB9516307.1"/>
    <property type="molecule type" value="Genomic_DNA"/>
</dbReference>
<evidence type="ECO:0000256" key="3">
    <source>
        <dbReference type="ARBA" id="ARBA00022723"/>
    </source>
</evidence>
<name>A0A9N8E7R6_9STRA</name>
<evidence type="ECO:0000313" key="9">
    <source>
        <dbReference type="Proteomes" id="UP001153069"/>
    </source>
</evidence>
<evidence type="ECO:0000259" key="7">
    <source>
        <dbReference type="Pfam" id="PF00675"/>
    </source>
</evidence>
<dbReference type="AlphaFoldDB" id="A0A9N8E7R6"/>
<dbReference type="Proteomes" id="UP001153069">
    <property type="component" value="Unassembled WGS sequence"/>
</dbReference>
<gene>
    <name evidence="8" type="ORF">SEMRO_773_G200540.1</name>
</gene>
<keyword evidence="6" id="KW-0482">Metalloprotease</keyword>
<keyword evidence="3" id="KW-0479">Metal-binding</keyword>
<keyword evidence="2" id="KW-0645">Protease</keyword>
<dbReference type="GO" id="GO:0046872">
    <property type="term" value="F:metal ion binding"/>
    <property type="evidence" value="ECO:0007669"/>
    <property type="project" value="UniProtKB-KW"/>
</dbReference>